<dbReference type="Pfam" id="PF08722">
    <property type="entry name" value="Tn7_TnsA-like_N"/>
    <property type="match status" value="1"/>
</dbReference>
<proteinExistence type="predicted"/>
<keyword evidence="3" id="KW-0255">Endonuclease</keyword>
<dbReference type="InterPro" id="IPR036388">
    <property type="entry name" value="WH-like_DNA-bd_sf"/>
</dbReference>
<dbReference type="Gene3D" id="3.40.1350.10">
    <property type="match status" value="1"/>
</dbReference>
<comment type="caution">
    <text evidence="3">The sequence shown here is derived from an EMBL/GenBank/DDBJ whole genome shotgun (WGS) entry which is preliminary data.</text>
</comment>
<feature type="domain" description="TnsA endonuclease N-terminal" evidence="2">
    <location>
        <begin position="70"/>
        <end position="166"/>
    </location>
</feature>
<reference evidence="3 4" key="1">
    <citation type="submission" date="2018-06" db="EMBL/GenBank/DDBJ databases">
        <title>Genome conservation of Clostridium tetani.</title>
        <authorList>
            <person name="Bruggemann H."/>
            <person name="Popoff M.R."/>
        </authorList>
    </citation>
    <scope>NUCLEOTIDE SEQUENCE [LARGE SCALE GENOMIC DNA]</scope>
    <source>
        <strain evidence="3 4">2017.061</strain>
    </source>
</reference>
<dbReference type="InterPro" id="IPR011856">
    <property type="entry name" value="tRNA_endonuc-like_dom_sf"/>
</dbReference>
<keyword evidence="3" id="KW-0378">Hydrolase</keyword>
<keyword evidence="3" id="KW-0540">Nuclease</keyword>
<dbReference type="InterPro" id="IPR014832">
    <property type="entry name" value="TnsA_C"/>
</dbReference>
<dbReference type="SUPFAM" id="SSF52980">
    <property type="entry name" value="Restriction endonuclease-like"/>
    <property type="match status" value="1"/>
</dbReference>
<dbReference type="GO" id="GO:0004519">
    <property type="term" value="F:endonuclease activity"/>
    <property type="evidence" value="ECO:0007669"/>
    <property type="project" value="UniProtKB-KW"/>
</dbReference>
<evidence type="ECO:0000313" key="3">
    <source>
        <dbReference type="EMBL" id="RXI48176.1"/>
    </source>
</evidence>
<evidence type="ECO:0000259" key="2">
    <source>
        <dbReference type="Pfam" id="PF08722"/>
    </source>
</evidence>
<protein>
    <submittedName>
        <fullName evidence="3">Heteromeric transposase endonuclease subunit TnsA</fullName>
    </submittedName>
</protein>
<dbReference type="EMBL" id="QMAP01000007">
    <property type="protein sequence ID" value="RXI48176.1"/>
    <property type="molecule type" value="Genomic_DNA"/>
</dbReference>
<accession>A0A4V1LEL0</accession>
<dbReference type="CDD" id="cd22362">
    <property type="entry name" value="TnsA_endonuclease-like"/>
    <property type="match status" value="1"/>
</dbReference>
<name>A0A4V1LEL0_CLOTA</name>
<gene>
    <name evidence="3" type="ORF">DP130_08785</name>
</gene>
<dbReference type="Pfam" id="PF08721">
    <property type="entry name" value="Tn7_Tnp_TnsA_C"/>
    <property type="match status" value="1"/>
</dbReference>
<dbReference type="GO" id="GO:0003676">
    <property type="term" value="F:nucleic acid binding"/>
    <property type="evidence" value="ECO:0007669"/>
    <property type="project" value="InterPro"/>
</dbReference>
<feature type="domain" description="TnsA endonuclease C-terminal" evidence="1">
    <location>
        <begin position="168"/>
        <end position="253"/>
    </location>
</feature>
<dbReference type="AlphaFoldDB" id="A0A4V1LEL0"/>
<organism evidence="3 4">
    <name type="scientific">Clostridium tetani</name>
    <dbReference type="NCBI Taxonomy" id="1513"/>
    <lineage>
        <taxon>Bacteria</taxon>
        <taxon>Bacillati</taxon>
        <taxon>Bacillota</taxon>
        <taxon>Clostridia</taxon>
        <taxon>Eubacteriales</taxon>
        <taxon>Clostridiaceae</taxon>
        <taxon>Clostridium</taxon>
    </lineage>
</organism>
<dbReference type="Gene3D" id="1.10.10.10">
    <property type="entry name" value="Winged helix-like DNA-binding domain superfamily/Winged helix DNA-binding domain"/>
    <property type="match status" value="1"/>
</dbReference>
<evidence type="ECO:0000259" key="1">
    <source>
        <dbReference type="Pfam" id="PF08721"/>
    </source>
</evidence>
<dbReference type="InterPro" id="IPR014833">
    <property type="entry name" value="TnsA_N"/>
</dbReference>
<dbReference type="Proteomes" id="UP000290921">
    <property type="component" value="Unassembled WGS sequence"/>
</dbReference>
<dbReference type="InterPro" id="IPR011335">
    <property type="entry name" value="Restrct_endonuc-II-like"/>
</dbReference>
<dbReference type="RefSeq" id="WP_129030503.1">
    <property type="nucleotide sequence ID" value="NZ_QMAP01000007.1"/>
</dbReference>
<sequence length="278" mass="32820">MAKRKRNINIEKMIREGRGQGRGPEYKPWIRIQDVPSLGRATRLKGIKTKRQHEFLSDMERNYFYFLEFSDSVADIREQFPLLPLEDTILIAEELGLEHPKNPKTGEFIVMTTDFFISVKNNNEFYEVARTIKLKDELINRRVLEKFEIERVYWKNRNINWGIVTDNEIDKNIANNISFVHAYNDIRYLDCFNQISKMELQDLIYEFIKRILDSNKNMRTICSQFDNDMSLKKGSGLSIFKYLIINKVINVDITKKIDINNIVPVSIREESVKKVGII</sequence>
<evidence type="ECO:0000313" key="4">
    <source>
        <dbReference type="Proteomes" id="UP000290921"/>
    </source>
</evidence>